<sequence length="203" mass="23471">MGFSSKKSYSISISIPSQNDCKKLTVSEHELIYNIKQKIIKEYDTSDGFNNFNNNGLLIVSKKKDIRRFLDEKDEIGDLRRFASDYRLEFIPKCRISSKEEERKNSSVNNTDMQKRFIEIIKSNNESQVADILDLGVDPNFLSENGETPMSLCIFNNKVNLINLLLDNGAYIDYKIPNRGKWISYLQYAIICQSFESFKSCTN</sequence>
<dbReference type="InterPro" id="IPR002110">
    <property type="entry name" value="Ankyrin_rpt"/>
</dbReference>
<dbReference type="PROSITE" id="PS50297">
    <property type="entry name" value="ANK_REP_REGION"/>
    <property type="match status" value="1"/>
</dbReference>
<dbReference type="Proteomes" id="UP000193920">
    <property type="component" value="Unassembled WGS sequence"/>
</dbReference>
<keyword evidence="3" id="KW-1185">Reference proteome</keyword>
<evidence type="ECO:0000313" key="2">
    <source>
        <dbReference type="EMBL" id="ORY11576.1"/>
    </source>
</evidence>
<comment type="caution">
    <text evidence="2">The sequence shown here is derived from an EMBL/GenBank/DDBJ whole genome shotgun (WGS) entry which is preliminary data.</text>
</comment>
<reference evidence="2 3" key="1">
    <citation type="submission" date="2016-08" db="EMBL/GenBank/DDBJ databases">
        <title>A Parts List for Fungal Cellulosomes Revealed by Comparative Genomics.</title>
        <authorList>
            <consortium name="DOE Joint Genome Institute"/>
            <person name="Haitjema C.H."/>
            <person name="Gilmore S.P."/>
            <person name="Henske J.K."/>
            <person name="Solomon K.V."/>
            <person name="De Groot R."/>
            <person name="Kuo A."/>
            <person name="Mondo S.J."/>
            <person name="Salamov A.A."/>
            <person name="Labutti K."/>
            <person name="Zhao Z."/>
            <person name="Chiniquy J."/>
            <person name="Barry K."/>
            <person name="Brewer H.M."/>
            <person name="Purvine S.O."/>
            <person name="Wright A.T."/>
            <person name="Boxma B."/>
            <person name="Van Alen T."/>
            <person name="Hackstein J.H."/>
            <person name="Baker S.E."/>
            <person name="Grigoriev I.V."/>
            <person name="O'Malley M.A."/>
        </authorList>
    </citation>
    <scope>NUCLEOTIDE SEQUENCE [LARGE SCALE GENOMIC DNA]</scope>
    <source>
        <strain evidence="2 3">G1</strain>
    </source>
</reference>
<gene>
    <name evidence="2" type="ORF">LY90DRAFT_518486</name>
</gene>
<dbReference type="Gene3D" id="1.25.40.20">
    <property type="entry name" value="Ankyrin repeat-containing domain"/>
    <property type="match status" value="1"/>
</dbReference>
<protein>
    <submittedName>
        <fullName evidence="2">Uncharacterized protein</fullName>
    </submittedName>
</protein>
<dbReference type="OrthoDB" id="5401212at2759"/>
<dbReference type="SUPFAM" id="SSF48403">
    <property type="entry name" value="Ankyrin repeat"/>
    <property type="match status" value="1"/>
</dbReference>
<dbReference type="EMBL" id="MCOG01000380">
    <property type="protein sequence ID" value="ORY11576.1"/>
    <property type="molecule type" value="Genomic_DNA"/>
</dbReference>
<dbReference type="STRING" id="1754190.A0A1Y1ZMW4"/>
<organism evidence="2 3">
    <name type="scientific">Neocallimastix californiae</name>
    <dbReference type="NCBI Taxonomy" id="1754190"/>
    <lineage>
        <taxon>Eukaryota</taxon>
        <taxon>Fungi</taxon>
        <taxon>Fungi incertae sedis</taxon>
        <taxon>Chytridiomycota</taxon>
        <taxon>Chytridiomycota incertae sedis</taxon>
        <taxon>Neocallimastigomycetes</taxon>
        <taxon>Neocallimastigales</taxon>
        <taxon>Neocallimastigaceae</taxon>
        <taxon>Neocallimastix</taxon>
    </lineage>
</organism>
<keyword evidence="1" id="KW-0040">ANK repeat</keyword>
<evidence type="ECO:0000256" key="1">
    <source>
        <dbReference type="PROSITE-ProRule" id="PRU00023"/>
    </source>
</evidence>
<evidence type="ECO:0000313" key="3">
    <source>
        <dbReference type="Proteomes" id="UP000193920"/>
    </source>
</evidence>
<name>A0A1Y1ZMW4_9FUNG</name>
<accession>A0A1Y1ZMW4</accession>
<dbReference type="PROSITE" id="PS50088">
    <property type="entry name" value="ANK_REPEAT"/>
    <property type="match status" value="1"/>
</dbReference>
<dbReference type="AlphaFoldDB" id="A0A1Y1ZMW4"/>
<feature type="repeat" description="ANK" evidence="1">
    <location>
        <begin position="145"/>
        <end position="177"/>
    </location>
</feature>
<proteinExistence type="predicted"/>
<dbReference type="InterPro" id="IPR036770">
    <property type="entry name" value="Ankyrin_rpt-contain_sf"/>
</dbReference>